<evidence type="ECO:0000313" key="4">
    <source>
        <dbReference type="Proteomes" id="UP000199109"/>
    </source>
</evidence>
<evidence type="ECO:0000256" key="1">
    <source>
        <dbReference type="PROSITE-ProRule" id="PRU00339"/>
    </source>
</evidence>
<dbReference type="InterPro" id="IPR011990">
    <property type="entry name" value="TPR-like_helical_dom_sf"/>
</dbReference>
<accession>A0A1G6VXT9</accession>
<reference evidence="3 4" key="1">
    <citation type="submission" date="2016-10" db="EMBL/GenBank/DDBJ databases">
        <authorList>
            <person name="de Groot N.N."/>
        </authorList>
    </citation>
    <scope>NUCLEOTIDE SEQUENCE [LARGE SCALE GENOMIC DNA]</scope>
    <source>
        <strain evidence="3 4">DSM 23421</strain>
    </source>
</reference>
<organism evidence="3 4">
    <name type="scientific">Pricia antarctica</name>
    <dbReference type="NCBI Taxonomy" id="641691"/>
    <lineage>
        <taxon>Bacteria</taxon>
        <taxon>Pseudomonadati</taxon>
        <taxon>Bacteroidota</taxon>
        <taxon>Flavobacteriia</taxon>
        <taxon>Flavobacteriales</taxon>
        <taxon>Flavobacteriaceae</taxon>
        <taxon>Pricia</taxon>
    </lineage>
</organism>
<dbReference type="Pfam" id="PF13174">
    <property type="entry name" value="TPR_6"/>
    <property type="match status" value="2"/>
</dbReference>
<dbReference type="AlphaFoldDB" id="A0A1G6VXT9"/>
<keyword evidence="1" id="KW-0802">TPR repeat</keyword>
<gene>
    <name evidence="3" type="ORF">SAMN05421636_101103</name>
</gene>
<keyword evidence="4" id="KW-1185">Reference proteome</keyword>
<name>A0A1G6VXT9_9FLAO</name>
<feature type="chain" id="PRO_5011540142" evidence="2">
    <location>
        <begin position="19"/>
        <end position="594"/>
    </location>
</feature>
<protein>
    <submittedName>
        <fullName evidence="3">Tetratricopeptide repeat-containing protein</fullName>
    </submittedName>
</protein>
<evidence type="ECO:0000313" key="3">
    <source>
        <dbReference type="EMBL" id="SDD58243.1"/>
    </source>
</evidence>
<dbReference type="PANTHER" id="PTHR12558:SF13">
    <property type="entry name" value="CELL DIVISION CYCLE PROTEIN 27 HOMOLOG"/>
    <property type="match status" value="1"/>
</dbReference>
<dbReference type="Proteomes" id="UP000199109">
    <property type="component" value="Unassembled WGS sequence"/>
</dbReference>
<dbReference type="PROSITE" id="PS50005">
    <property type="entry name" value="TPR"/>
    <property type="match status" value="1"/>
</dbReference>
<dbReference type="RefSeq" id="WP_091864661.1">
    <property type="nucleotide sequence ID" value="NZ_FNAO01000001.1"/>
</dbReference>
<dbReference type="PANTHER" id="PTHR12558">
    <property type="entry name" value="CELL DIVISION CYCLE 16,23,27"/>
    <property type="match status" value="1"/>
</dbReference>
<feature type="repeat" description="TPR" evidence="1">
    <location>
        <begin position="17"/>
        <end position="50"/>
    </location>
</feature>
<evidence type="ECO:0000256" key="2">
    <source>
        <dbReference type="SAM" id="SignalP"/>
    </source>
</evidence>
<proteinExistence type="predicted"/>
<sequence length="594" mass="68676">MKVMFFFCLILSAGSAAAQEDFLAQQYFNDGDYEKAVVFYEKLVEKNPRRTDYAEGLIATYQQLERYADAEKFLSEKIEESNAYPTLLIELGYNYTLQKMPKKADIYYEKAIAKINENPNFGYGVGFRFQKYVLLNWALKAYTKAMELNPQLDYNYQMARIYGEQGDIEKMYVSYLKLVSEGKTSMSNVLRQIDDFVTADPENENNVLFKQVVLKNAQQSPNLLWNELLSWLFVQQKQYDSAFRQEKALYKRMDAPSMQRLEGLGGLALEDTEIETAKEIFEYIADNSGEEITKLNAQLQLIDIQLWDADEKDLDDIQKQFDELMAIHGYKNQTLQLQVAYANFLTFEKDTPEPAIDILKKSLDLPLNDRADAFVTLALGDILVCDKKFNQALIYFSQIQKRLKNDILGQNARFKVAQTSFYKGDFDWALTQLKVLRSSTSQLIANDAMQLSLLISDNSLEDSTQTALKKYARADLLAYQNKKKEAIAELDVILKDHKGEKIEDEALLKQAELLESVKDYEAAEFNYRKITEFYANGILADDAHFALGELYRNILDEPEKAQAEYEKIIYNYQDSYYFPQARKNFRMLRGDAVN</sequence>
<dbReference type="Gene3D" id="1.25.40.10">
    <property type="entry name" value="Tetratricopeptide repeat domain"/>
    <property type="match status" value="3"/>
</dbReference>
<dbReference type="SUPFAM" id="SSF48452">
    <property type="entry name" value="TPR-like"/>
    <property type="match status" value="3"/>
</dbReference>
<dbReference type="OrthoDB" id="9763354at2"/>
<dbReference type="EMBL" id="FNAO01000001">
    <property type="protein sequence ID" value="SDD58243.1"/>
    <property type="molecule type" value="Genomic_DNA"/>
</dbReference>
<feature type="signal peptide" evidence="2">
    <location>
        <begin position="1"/>
        <end position="18"/>
    </location>
</feature>
<dbReference type="InterPro" id="IPR019734">
    <property type="entry name" value="TPR_rpt"/>
</dbReference>
<keyword evidence="2" id="KW-0732">Signal</keyword>
<dbReference type="STRING" id="641691.SAMN05421636_101103"/>
<dbReference type="SMART" id="SM00028">
    <property type="entry name" value="TPR"/>
    <property type="match status" value="5"/>
</dbReference>